<comment type="caution">
    <text evidence="2">The sequence shown here is derived from an EMBL/GenBank/DDBJ whole genome shotgun (WGS) entry which is preliminary data.</text>
</comment>
<reference evidence="2 3" key="1">
    <citation type="submission" date="2023-04" db="EMBL/GenBank/DDBJ databases">
        <title>Luteimonas endophyticus RD2P54.</title>
        <authorList>
            <person name="Sun J.-Q."/>
        </authorList>
    </citation>
    <scope>NUCLEOTIDE SEQUENCE [LARGE SCALE GENOMIC DNA]</scope>
    <source>
        <strain evidence="2 3">RD2P54</strain>
    </source>
</reference>
<evidence type="ECO:0000313" key="2">
    <source>
        <dbReference type="EMBL" id="MDH5823949.1"/>
    </source>
</evidence>
<sequence>MGRRIRWRGESSSDRQAYTSSAIGDLPSNRFFWESVHEMRPRVGQAAGLQAYAQHYRESKGQARTVAAVVLHDAMGMVQEIEATRLHSLESMQNYATRVARPLTVSQSIVGLKKIIEHSTLAARTADEQARGVPDVLSETIQVGDPGFGPRIYQTFTTTREERAASDSRRVWNDLAQKYDEEARARFQSTYETVMQAFIDQVEKCDQDWASWAQEPSWEAWLDDYDGNVYSECARLVEDYAACLAGGAAGEKSVAVWKKWLEDRPDMLRNPVYRALFFNQQTLVEHLVPADDNLNKGDKLYDTVRALLDSDDFNAYVTPRLKAAVAAHQVALTGALARVTTTLDVAGVQLAAVSREVALRAQQGVILLYEGIEMTLLRVQLSFGEYQRMLSALAFDQAGEVAEEVQEFLDEAGRKVRSLVRAGLLNIDDPRIRDTVIEVLIWSFDKAEDIQQQINKILEDLRNTTGRLSGQLSEITDNAARAGSVLVGSLSGEMRSVRLGATLLSAEAAERIRDLRAGIRMSSKQLVFLGRSLSSKSIRVVGSGNVILAAGSLFFQGWALRDSLRSADETLGASGAESQLSLISPAVGIVGASAEVLGFSMNALGRQVGEKFIRAGGGIAAAASLVDAVQSGFATVRTWKHGDADAAGWHLGATILFGVGGALSGYAVMAGSAALLGPLGIALALIALGVIATWVALNAEDTQAEIWLDRCYFGRGRRAEGQWTDGQVAEELAALNAIVVGLSATLSFSDDWLGISERVSGYERIDVEIRISGFDATRAGYEWRLHARHRQRGEIAMMGGRHRVPAPAQYVSAAPRRGLSDWMKRDDPQKWTREFEGRQYYDGTTLVISKSVEVLRSRFQEARLEMDYWADYSDQSALARIELEDED</sequence>
<dbReference type="NCBIfam" id="NF041559">
    <property type="entry name" value="BTH_I2691_fam"/>
    <property type="match status" value="1"/>
</dbReference>
<feature type="transmembrane region" description="Helical" evidence="1">
    <location>
        <begin position="675"/>
        <end position="697"/>
    </location>
</feature>
<keyword evidence="1" id="KW-0812">Transmembrane</keyword>
<organism evidence="2 3">
    <name type="scientific">Luteimonas endophytica</name>
    <dbReference type="NCBI Taxonomy" id="3042023"/>
    <lineage>
        <taxon>Bacteria</taxon>
        <taxon>Pseudomonadati</taxon>
        <taxon>Pseudomonadota</taxon>
        <taxon>Gammaproteobacteria</taxon>
        <taxon>Lysobacterales</taxon>
        <taxon>Lysobacteraceae</taxon>
        <taxon>Luteimonas</taxon>
    </lineage>
</organism>
<gene>
    <name evidence="2" type="ORF">QFW77_13275</name>
</gene>
<evidence type="ECO:0000256" key="1">
    <source>
        <dbReference type="SAM" id="Phobius"/>
    </source>
</evidence>
<proteinExistence type="predicted"/>
<keyword evidence="3" id="KW-1185">Reference proteome</keyword>
<dbReference type="EMBL" id="JARXRM010000041">
    <property type="protein sequence ID" value="MDH5823949.1"/>
    <property type="molecule type" value="Genomic_DNA"/>
</dbReference>
<keyword evidence="1" id="KW-1133">Transmembrane helix</keyword>
<evidence type="ECO:0000313" key="3">
    <source>
        <dbReference type="Proteomes" id="UP001156940"/>
    </source>
</evidence>
<feature type="transmembrane region" description="Helical" evidence="1">
    <location>
        <begin position="646"/>
        <end position="668"/>
    </location>
</feature>
<dbReference type="Proteomes" id="UP001156940">
    <property type="component" value="Unassembled WGS sequence"/>
</dbReference>
<accession>A0ABT6JAW1</accession>
<dbReference type="InterPro" id="IPR048126">
    <property type="entry name" value="Toxin_VasX"/>
</dbReference>
<keyword evidence="1" id="KW-0472">Membrane</keyword>
<name>A0ABT6JAW1_9GAMM</name>
<protein>
    <submittedName>
        <fullName evidence="2">T6SS effector BTH_I2691 family protein</fullName>
    </submittedName>
</protein>